<keyword evidence="3" id="KW-0106">Calcium</keyword>
<evidence type="ECO:0000256" key="2">
    <source>
        <dbReference type="ARBA" id="ARBA00022737"/>
    </source>
</evidence>
<dbReference type="InterPro" id="IPR003644">
    <property type="entry name" value="Calx_beta"/>
</dbReference>
<evidence type="ECO:0000256" key="1">
    <source>
        <dbReference type="ARBA" id="ARBA00022729"/>
    </source>
</evidence>
<keyword evidence="6" id="KW-1185">Reference proteome</keyword>
<name>A0ABR8ETJ8_NOSLI</name>
<organism evidence="5 6">
    <name type="scientific">Nostoc linckia FACHB-391</name>
    <dbReference type="NCBI Taxonomy" id="2692906"/>
    <lineage>
        <taxon>Bacteria</taxon>
        <taxon>Bacillati</taxon>
        <taxon>Cyanobacteriota</taxon>
        <taxon>Cyanophyceae</taxon>
        <taxon>Nostocales</taxon>
        <taxon>Nostocaceae</taxon>
        <taxon>Nostoc</taxon>
    </lineage>
</organism>
<reference evidence="5 6" key="1">
    <citation type="journal article" date="2020" name="ISME J.">
        <title>Comparative genomics reveals insights into cyanobacterial evolution and habitat adaptation.</title>
        <authorList>
            <person name="Chen M.Y."/>
            <person name="Teng W.K."/>
            <person name="Zhao L."/>
            <person name="Hu C.X."/>
            <person name="Zhou Y.K."/>
            <person name="Han B.P."/>
            <person name="Song L.R."/>
            <person name="Shu W.S."/>
        </authorList>
    </citation>
    <scope>NUCLEOTIDE SEQUENCE [LARGE SCALE GENOMIC DNA]</scope>
    <source>
        <strain evidence="5 6">FACHB-391</strain>
    </source>
</reference>
<dbReference type="RefSeq" id="WP_190893894.1">
    <property type="nucleotide sequence ID" value="NZ_JACJTE010000005.1"/>
</dbReference>
<accession>A0ABR8ETJ8</accession>
<dbReference type="Proteomes" id="UP000604661">
    <property type="component" value="Unassembled WGS sequence"/>
</dbReference>
<keyword evidence="1" id="KW-0732">Signal</keyword>
<protein>
    <recommendedName>
        <fullName evidence="4">Calx-beta domain-containing protein</fullName>
    </recommendedName>
</protein>
<dbReference type="EMBL" id="JACJTE010000005">
    <property type="protein sequence ID" value="MBD2560423.1"/>
    <property type="molecule type" value="Genomic_DNA"/>
</dbReference>
<evidence type="ECO:0000259" key="4">
    <source>
        <dbReference type="Pfam" id="PF03160"/>
    </source>
</evidence>
<keyword evidence="2" id="KW-0677">Repeat</keyword>
<dbReference type="Pfam" id="PF03160">
    <property type="entry name" value="Calx-beta"/>
    <property type="match status" value="1"/>
</dbReference>
<evidence type="ECO:0000313" key="6">
    <source>
        <dbReference type="Proteomes" id="UP000604661"/>
    </source>
</evidence>
<evidence type="ECO:0000313" key="5">
    <source>
        <dbReference type="EMBL" id="MBD2560423.1"/>
    </source>
</evidence>
<comment type="caution">
    <text evidence="5">The sequence shown here is derived from an EMBL/GenBank/DDBJ whole genome shotgun (WGS) entry which is preliminary data.</text>
</comment>
<sequence>MSPTVVKVVCNWGQITFSNPSYQQVIVYYNTSDGTAKVSNFDYNSGLRTIIFNPGETLKTISFGIRGDKKLKRTRHFCQSLWCDECGYR</sequence>
<evidence type="ECO:0000256" key="3">
    <source>
        <dbReference type="ARBA" id="ARBA00022837"/>
    </source>
</evidence>
<dbReference type="InterPro" id="IPR038081">
    <property type="entry name" value="CalX-like_sf"/>
</dbReference>
<dbReference type="Gene3D" id="2.60.40.2030">
    <property type="match status" value="1"/>
</dbReference>
<proteinExistence type="predicted"/>
<feature type="domain" description="Calx-beta" evidence="4">
    <location>
        <begin position="23"/>
        <end position="81"/>
    </location>
</feature>
<dbReference type="SUPFAM" id="SSF141072">
    <property type="entry name" value="CalX-like"/>
    <property type="match status" value="1"/>
</dbReference>
<gene>
    <name evidence="5" type="ORF">H6G95_07265</name>
</gene>